<evidence type="ECO:0000313" key="3">
    <source>
        <dbReference type="Proteomes" id="UP000230233"/>
    </source>
</evidence>
<feature type="coiled-coil region" evidence="1">
    <location>
        <begin position="21"/>
        <end position="55"/>
    </location>
</feature>
<keyword evidence="3" id="KW-1185">Reference proteome</keyword>
<dbReference type="EMBL" id="PDUG01000019">
    <property type="protein sequence ID" value="PIC12718.1"/>
    <property type="molecule type" value="Genomic_DNA"/>
</dbReference>
<accession>A0A2G5SCB1</accession>
<comment type="caution">
    <text evidence="2">The sequence shown here is derived from an EMBL/GenBank/DDBJ whole genome shotgun (WGS) entry which is preliminary data.</text>
</comment>
<gene>
    <name evidence="2" type="ORF">B9Z55_028233</name>
</gene>
<dbReference type="AlphaFoldDB" id="A0A2G5SCB1"/>
<proteinExistence type="predicted"/>
<name>A0A2G5SCB1_9PELO</name>
<keyword evidence="1" id="KW-0175">Coiled coil</keyword>
<dbReference type="Proteomes" id="UP000230233">
    <property type="component" value="Unassembled WGS sequence"/>
</dbReference>
<organism evidence="2 3">
    <name type="scientific">Caenorhabditis nigoni</name>
    <dbReference type="NCBI Taxonomy" id="1611254"/>
    <lineage>
        <taxon>Eukaryota</taxon>
        <taxon>Metazoa</taxon>
        <taxon>Ecdysozoa</taxon>
        <taxon>Nematoda</taxon>
        <taxon>Chromadorea</taxon>
        <taxon>Rhabditida</taxon>
        <taxon>Rhabditina</taxon>
        <taxon>Rhabditomorpha</taxon>
        <taxon>Rhabditoidea</taxon>
        <taxon>Rhabditidae</taxon>
        <taxon>Peloderinae</taxon>
        <taxon>Caenorhabditis</taxon>
    </lineage>
</organism>
<sequence length="95" mass="11428">MAKRTSVYGPRFFRDLIFLNLKDSAKKIDAERQRIEQIEIDLEQKFVELKDAEKKFSEQPKSKEFLEEVERIKDDEMKLKNAKYEKDEKIEGEDL</sequence>
<reference evidence="3" key="1">
    <citation type="submission" date="2017-10" db="EMBL/GenBank/DDBJ databases">
        <title>Rapid genome shrinkage in a self-fertile nematode reveals novel sperm competition proteins.</title>
        <authorList>
            <person name="Yin D."/>
            <person name="Schwarz E.M."/>
            <person name="Thomas C.G."/>
            <person name="Felde R.L."/>
            <person name="Korf I.F."/>
            <person name="Cutter A.D."/>
            <person name="Schartner C.M."/>
            <person name="Ralston E.J."/>
            <person name="Meyer B.J."/>
            <person name="Haag E.S."/>
        </authorList>
    </citation>
    <scope>NUCLEOTIDE SEQUENCE [LARGE SCALE GENOMIC DNA]</scope>
    <source>
        <strain evidence="3">JU1422</strain>
    </source>
</reference>
<evidence type="ECO:0000313" key="2">
    <source>
        <dbReference type="EMBL" id="PIC12718.1"/>
    </source>
</evidence>
<protein>
    <submittedName>
        <fullName evidence="2">Uncharacterized protein</fullName>
    </submittedName>
</protein>
<evidence type="ECO:0000256" key="1">
    <source>
        <dbReference type="SAM" id="Coils"/>
    </source>
</evidence>